<accession>A0A6C0CPB8</accession>
<sequence>MSLFSDSMKRRLHRELDKYSPIFLEDYNRVIFSYFNKVVSVLLDEKYPFYCPIIILNNEIMSYTSQKFPNRLLTEYVEKNGCPCCSSMTCPDNWSPALGIINILEEYDTFINKLKMYQKIRMTKRLKIPDDMIGIIISFLTI</sequence>
<organism evidence="1">
    <name type="scientific">viral metagenome</name>
    <dbReference type="NCBI Taxonomy" id="1070528"/>
    <lineage>
        <taxon>unclassified sequences</taxon>
        <taxon>metagenomes</taxon>
        <taxon>organismal metagenomes</taxon>
    </lineage>
</organism>
<reference evidence="1" key="1">
    <citation type="journal article" date="2020" name="Nature">
        <title>Giant virus diversity and host interactions through global metagenomics.</title>
        <authorList>
            <person name="Schulz F."/>
            <person name="Roux S."/>
            <person name="Paez-Espino D."/>
            <person name="Jungbluth S."/>
            <person name="Walsh D.A."/>
            <person name="Denef V.J."/>
            <person name="McMahon K.D."/>
            <person name="Konstantinidis K.T."/>
            <person name="Eloe-Fadrosh E.A."/>
            <person name="Kyrpides N.C."/>
            <person name="Woyke T."/>
        </authorList>
    </citation>
    <scope>NUCLEOTIDE SEQUENCE</scope>
    <source>
        <strain evidence="1">GVMAG-M-3300021375-17</strain>
    </source>
</reference>
<dbReference type="InterPro" id="IPR016135">
    <property type="entry name" value="UBQ-conjugating_enzyme/RWD"/>
</dbReference>
<proteinExistence type="predicted"/>
<dbReference type="AlphaFoldDB" id="A0A6C0CPB8"/>
<name>A0A6C0CPB8_9ZZZZ</name>
<protein>
    <submittedName>
        <fullName evidence="1">Uncharacterized protein</fullName>
    </submittedName>
</protein>
<evidence type="ECO:0000313" key="1">
    <source>
        <dbReference type="EMBL" id="QHT05524.1"/>
    </source>
</evidence>
<dbReference type="SUPFAM" id="SSF54495">
    <property type="entry name" value="UBC-like"/>
    <property type="match status" value="1"/>
</dbReference>
<dbReference type="EMBL" id="MN739456">
    <property type="protein sequence ID" value="QHT05524.1"/>
    <property type="molecule type" value="Genomic_DNA"/>
</dbReference>